<proteinExistence type="predicted"/>
<dbReference type="EMBL" id="JOJR01000044">
    <property type="protein sequence ID" value="RCN48656.1"/>
    <property type="molecule type" value="Genomic_DNA"/>
</dbReference>
<dbReference type="AlphaFoldDB" id="A0A368GWB2"/>
<evidence type="ECO:0000313" key="2">
    <source>
        <dbReference type="Proteomes" id="UP000252519"/>
    </source>
</evidence>
<comment type="caution">
    <text evidence="1">The sequence shown here is derived from an EMBL/GenBank/DDBJ whole genome shotgun (WGS) entry which is preliminary data.</text>
</comment>
<organism evidence="1 2">
    <name type="scientific">Ancylostoma caninum</name>
    <name type="common">Dog hookworm</name>
    <dbReference type="NCBI Taxonomy" id="29170"/>
    <lineage>
        <taxon>Eukaryota</taxon>
        <taxon>Metazoa</taxon>
        <taxon>Ecdysozoa</taxon>
        <taxon>Nematoda</taxon>
        <taxon>Chromadorea</taxon>
        <taxon>Rhabditida</taxon>
        <taxon>Rhabditina</taxon>
        <taxon>Rhabditomorpha</taxon>
        <taxon>Strongyloidea</taxon>
        <taxon>Ancylostomatidae</taxon>
        <taxon>Ancylostomatinae</taxon>
        <taxon>Ancylostoma</taxon>
    </lineage>
</organism>
<reference evidence="1 2" key="1">
    <citation type="submission" date="2014-10" db="EMBL/GenBank/DDBJ databases">
        <title>Draft genome of the hookworm Ancylostoma caninum.</title>
        <authorList>
            <person name="Mitreva M."/>
        </authorList>
    </citation>
    <scope>NUCLEOTIDE SEQUENCE [LARGE SCALE GENOMIC DNA]</scope>
    <source>
        <strain evidence="1 2">Baltimore</strain>
    </source>
</reference>
<gene>
    <name evidence="1" type="ORF">ANCCAN_05295</name>
</gene>
<dbReference type="Proteomes" id="UP000252519">
    <property type="component" value="Unassembled WGS sequence"/>
</dbReference>
<evidence type="ECO:0000313" key="1">
    <source>
        <dbReference type="EMBL" id="RCN48656.1"/>
    </source>
</evidence>
<sequence length="68" mass="7917">MVTCTNQGLFKHNYESSFPRGESQLRELITPCFMQTIETARRESSTESVRHTSRLYRGTQMVYLAILD</sequence>
<name>A0A368GWB2_ANCCA</name>
<protein>
    <submittedName>
        <fullName evidence="1">Uncharacterized protein</fullName>
    </submittedName>
</protein>
<keyword evidence="2" id="KW-1185">Reference proteome</keyword>
<accession>A0A368GWB2</accession>